<evidence type="ECO:0008006" key="4">
    <source>
        <dbReference type="Google" id="ProtNLM"/>
    </source>
</evidence>
<feature type="compositionally biased region" description="Basic and acidic residues" evidence="1">
    <location>
        <begin position="1"/>
        <end position="18"/>
    </location>
</feature>
<gene>
    <name evidence="3" type="ORF">ACLFYP115_02571</name>
</gene>
<feature type="transmembrane region" description="Helical" evidence="2">
    <location>
        <begin position="99"/>
        <end position="129"/>
    </location>
</feature>
<reference evidence="3" key="1">
    <citation type="submission" date="2019-11" db="EMBL/GenBank/DDBJ databases">
        <authorList>
            <person name="Feng L."/>
        </authorList>
    </citation>
    <scope>NUCLEOTIDE SEQUENCE</scope>
    <source>
        <strain evidence="3">AcaccaeLFYP115</strain>
    </source>
</reference>
<evidence type="ECO:0000313" key="3">
    <source>
        <dbReference type="EMBL" id="VYT30328.1"/>
    </source>
</evidence>
<dbReference type="AlphaFoldDB" id="A0A6N2VJI4"/>
<proteinExistence type="predicted"/>
<accession>A0A6N2VJI4</accession>
<name>A0A6N2VJI4_9FIRM</name>
<protein>
    <recommendedName>
        <fullName evidence="4">DUF4190 domain-containing protein</fullName>
    </recommendedName>
</protein>
<feature type="compositionally biased region" description="Acidic residues" evidence="1">
    <location>
        <begin position="188"/>
        <end position="207"/>
    </location>
</feature>
<sequence length="207" mass="22868">MEEKRYDPYTGEEIKEPVQEFESQEENDIQRETEVQSEPEAEEVQSQTASSDTIVVGESGYYYQQNQQANYGYQGGQTGGPAYQSQEEPPQNNYATVSLVLGVLAIALACCCFPVSFVLGIVAIVLFCISPKYMGKKDGKAVAGLICGICGLVLSIMITVFVAVNLAGGDFESYINNYDTHDTKPDNDDFWDDTDDVDTSDNWDEEI</sequence>
<feature type="region of interest" description="Disordered" evidence="1">
    <location>
        <begin position="186"/>
        <end position="207"/>
    </location>
</feature>
<feature type="region of interest" description="Disordered" evidence="1">
    <location>
        <begin position="1"/>
        <end position="51"/>
    </location>
</feature>
<keyword evidence="2" id="KW-0812">Transmembrane</keyword>
<evidence type="ECO:0000256" key="2">
    <source>
        <dbReference type="SAM" id="Phobius"/>
    </source>
</evidence>
<feature type="transmembrane region" description="Helical" evidence="2">
    <location>
        <begin position="141"/>
        <end position="164"/>
    </location>
</feature>
<keyword evidence="2" id="KW-1133">Transmembrane helix</keyword>
<dbReference type="RefSeq" id="WP_006567478.1">
    <property type="nucleotide sequence ID" value="NZ_BAABZP010000001.1"/>
</dbReference>
<organism evidence="3">
    <name type="scientific">Anaerostipes caccae</name>
    <dbReference type="NCBI Taxonomy" id="105841"/>
    <lineage>
        <taxon>Bacteria</taxon>
        <taxon>Bacillati</taxon>
        <taxon>Bacillota</taxon>
        <taxon>Clostridia</taxon>
        <taxon>Lachnospirales</taxon>
        <taxon>Lachnospiraceae</taxon>
        <taxon>Anaerostipes</taxon>
    </lineage>
</organism>
<keyword evidence="2" id="KW-0472">Membrane</keyword>
<evidence type="ECO:0000256" key="1">
    <source>
        <dbReference type="SAM" id="MobiDB-lite"/>
    </source>
</evidence>
<dbReference type="EMBL" id="CACRSQ010000007">
    <property type="protein sequence ID" value="VYT30328.1"/>
    <property type="molecule type" value="Genomic_DNA"/>
</dbReference>